<dbReference type="EMBL" id="QGKX02000004">
    <property type="protein sequence ID" value="KAF3601959.1"/>
    <property type="molecule type" value="Genomic_DNA"/>
</dbReference>
<dbReference type="AlphaFoldDB" id="A0A8S9SM64"/>
<evidence type="ECO:0000313" key="2">
    <source>
        <dbReference type="Proteomes" id="UP000712600"/>
    </source>
</evidence>
<gene>
    <name evidence="1" type="ORF">F2Q69_00036329</name>
</gene>
<name>A0A8S9SM64_BRACR</name>
<dbReference type="Proteomes" id="UP000712600">
    <property type="component" value="Unassembled WGS sequence"/>
</dbReference>
<comment type="caution">
    <text evidence="1">The sequence shown here is derived from an EMBL/GenBank/DDBJ whole genome shotgun (WGS) entry which is preliminary data.</text>
</comment>
<accession>A0A8S9SM64</accession>
<sequence>MHVLQMSGQSVSRDRVVEEMTERRSTVHPLCLMHLGSYNPRLAPYCHGPDWFGITWTLQVNFSFPLDLCVISSNGSRLPFCWTCASYQATNWLREYQQPFRNCCATVHSTSSPSEFISKPYRSSVPILGRIKWYQRHSTGTIYPSSHLPIYPSYFQQHVIQEAE</sequence>
<reference evidence="1" key="1">
    <citation type="submission" date="2019-12" db="EMBL/GenBank/DDBJ databases">
        <title>Genome sequencing and annotation of Brassica cretica.</title>
        <authorList>
            <person name="Studholme D.J."/>
            <person name="Sarris P."/>
        </authorList>
    </citation>
    <scope>NUCLEOTIDE SEQUENCE</scope>
    <source>
        <strain evidence="1">PFS-109/04</strain>
        <tissue evidence="1">Leaf</tissue>
    </source>
</reference>
<proteinExistence type="predicted"/>
<organism evidence="1 2">
    <name type="scientific">Brassica cretica</name>
    <name type="common">Mustard</name>
    <dbReference type="NCBI Taxonomy" id="69181"/>
    <lineage>
        <taxon>Eukaryota</taxon>
        <taxon>Viridiplantae</taxon>
        <taxon>Streptophyta</taxon>
        <taxon>Embryophyta</taxon>
        <taxon>Tracheophyta</taxon>
        <taxon>Spermatophyta</taxon>
        <taxon>Magnoliopsida</taxon>
        <taxon>eudicotyledons</taxon>
        <taxon>Gunneridae</taxon>
        <taxon>Pentapetalae</taxon>
        <taxon>rosids</taxon>
        <taxon>malvids</taxon>
        <taxon>Brassicales</taxon>
        <taxon>Brassicaceae</taxon>
        <taxon>Brassiceae</taxon>
        <taxon>Brassica</taxon>
    </lineage>
</organism>
<evidence type="ECO:0000313" key="1">
    <source>
        <dbReference type="EMBL" id="KAF3601959.1"/>
    </source>
</evidence>
<protein>
    <submittedName>
        <fullName evidence="1">Uncharacterized protein</fullName>
    </submittedName>
</protein>